<dbReference type="RefSeq" id="WP_166530376.1">
    <property type="nucleotide sequence ID" value="NZ_CP115959.1"/>
</dbReference>
<name>A0A941DZV9_9BACI</name>
<keyword evidence="3" id="KW-0812">Transmembrane</keyword>
<dbReference type="Proteomes" id="UP000675284">
    <property type="component" value="Unassembled WGS sequence"/>
</dbReference>
<feature type="region of interest" description="Disordered" evidence="2">
    <location>
        <begin position="434"/>
        <end position="456"/>
    </location>
</feature>
<proteinExistence type="predicted"/>
<gene>
    <name evidence="4" type="ORF">KCX74_10110</name>
</gene>
<dbReference type="InterPro" id="IPR018778">
    <property type="entry name" value="T7SS_EssB"/>
</dbReference>
<dbReference type="EMBL" id="JAGSOT010000026">
    <property type="protein sequence ID" value="MBR7796388.1"/>
    <property type="molecule type" value="Genomic_DNA"/>
</dbReference>
<evidence type="ECO:0000313" key="5">
    <source>
        <dbReference type="Proteomes" id="UP000675284"/>
    </source>
</evidence>
<evidence type="ECO:0000256" key="1">
    <source>
        <dbReference type="SAM" id="Coils"/>
    </source>
</evidence>
<keyword evidence="1" id="KW-0175">Coiled coil</keyword>
<dbReference type="Pfam" id="PF10140">
    <property type="entry name" value="YukC"/>
    <property type="match status" value="1"/>
</dbReference>
<dbReference type="Gene3D" id="1.10.510.10">
    <property type="entry name" value="Transferase(Phosphotransferase) domain 1"/>
    <property type="match status" value="1"/>
</dbReference>
<feature type="transmembrane region" description="Helical" evidence="3">
    <location>
        <begin position="222"/>
        <end position="240"/>
    </location>
</feature>
<organism evidence="4 5">
    <name type="scientific">Virgibacillus salarius</name>
    <dbReference type="NCBI Taxonomy" id="447199"/>
    <lineage>
        <taxon>Bacteria</taxon>
        <taxon>Bacillati</taxon>
        <taxon>Bacillota</taxon>
        <taxon>Bacilli</taxon>
        <taxon>Bacillales</taxon>
        <taxon>Bacillaceae</taxon>
        <taxon>Virgibacillus</taxon>
    </lineage>
</organism>
<evidence type="ECO:0008006" key="6">
    <source>
        <dbReference type="Google" id="ProtNLM"/>
    </source>
</evidence>
<accession>A0A941DZV9</accession>
<feature type="coiled-coil region" evidence="1">
    <location>
        <begin position="249"/>
        <end position="276"/>
    </location>
</feature>
<keyword evidence="3" id="KW-1133">Transmembrane helix</keyword>
<evidence type="ECO:0000313" key="4">
    <source>
        <dbReference type="EMBL" id="MBR7796388.1"/>
    </source>
</evidence>
<sequence length="456" mass="51817">MTDRFEIKDGILRKTMDTVTFEIAKEKTNILADEQLEELKRDSELFLTCRQYNIEESMVQIHYQIDHGFKSLTSYVSSNREFKCKLARSILTVDNLFGTQYTTLVHPDNIYANNEGNIKFAHRGIRSVLPPEEYTSFQLLQDLKNVFLYLFTTGNTATHAIDQDIVQRIQAAASIEQLRKALEPSQVNQQPITNKFEDKEKMASKKLPSLNRSKLKVERKSLIIGVTVGILLGMLFVYVGKVVPSTKAASATTSELDEQQDENKTLQKELEQKEAIIKGYQFVISGETEEAIAALESVQSLDENANKVLAGQYIQLNTLESLSKALDLNKSYEGEVVVKLLALNSEEANQKILSIKSDQPQVKIEQAWLNKDYKQVLEIYKEIADNNRAKSLAAHSYIQINKPKEALKIAKALKNKDLQIKSLQKEKELIKANDALDKDEKKSKTENIDKQIKKLK</sequence>
<evidence type="ECO:0000256" key="2">
    <source>
        <dbReference type="SAM" id="MobiDB-lite"/>
    </source>
</evidence>
<keyword evidence="5" id="KW-1185">Reference proteome</keyword>
<dbReference type="AlphaFoldDB" id="A0A941DZV9"/>
<protein>
    <recommendedName>
        <fullName evidence="6">Type VII secretion protein EssB</fullName>
    </recommendedName>
</protein>
<keyword evidence="3" id="KW-0472">Membrane</keyword>
<evidence type="ECO:0000256" key="3">
    <source>
        <dbReference type="SAM" id="Phobius"/>
    </source>
</evidence>
<comment type="caution">
    <text evidence="4">The sequence shown here is derived from an EMBL/GenBank/DDBJ whole genome shotgun (WGS) entry which is preliminary data.</text>
</comment>
<reference evidence="4" key="1">
    <citation type="submission" date="2021-04" db="EMBL/GenBank/DDBJ databases">
        <title>Isolation and polyphasic classification of algal microorganism.</title>
        <authorList>
            <person name="Wang S."/>
        </authorList>
    </citation>
    <scope>NUCLEOTIDE SEQUENCE</scope>
    <source>
        <strain evidence="4">720a</strain>
    </source>
</reference>